<keyword evidence="5 12" id="KW-0963">Cytoplasm</keyword>
<dbReference type="InterPro" id="IPR029026">
    <property type="entry name" value="tRNA_m1G_MTases_N"/>
</dbReference>
<feature type="domain" description="Ribosomal RNA small subunit methyltransferase E methyltransferase" evidence="13">
    <location>
        <begin position="76"/>
        <end position="242"/>
    </location>
</feature>
<reference evidence="15 16" key="1">
    <citation type="submission" date="2017-02" db="EMBL/GenBank/DDBJ databases">
        <authorList>
            <person name="Peterson S.W."/>
        </authorList>
    </citation>
    <scope>NUCLEOTIDE SEQUENCE [LARGE SCALE GENOMIC DNA]</scope>
    <source>
        <strain evidence="15 16">M1</strain>
    </source>
</reference>
<dbReference type="SUPFAM" id="SSF88697">
    <property type="entry name" value="PUA domain-like"/>
    <property type="match status" value="1"/>
</dbReference>
<evidence type="ECO:0000256" key="2">
    <source>
        <dbReference type="ARBA" id="ARBA00005528"/>
    </source>
</evidence>
<evidence type="ECO:0000259" key="13">
    <source>
        <dbReference type="Pfam" id="PF04452"/>
    </source>
</evidence>
<dbReference type="PIRSF" id="PIRSF015601">
    <property type="entry name" value="MTase_slr0722"/>
    <property type="match status" value="1"/>
</dbReference>
<dbReference type="InterPro" id="IPR046886">
    <property type="entry name" value="RsmE_MTase_dom"/>
</dbReference>
<organism evidence="15 16">
    <name type="scientific">Maledivibacter halophilus</name>
    <dbReference type="NCBI Taxonomy" id="36842"/>
    <lineage>
        <taxon>Bacteria</taxon>
        <taxon>Bacillati</taxon>
        <taxon>Bacillota</taxon>
        <taxon>Clostridia</taxon>
        <taxon>Peptostreptococcales</taxon>
        <taxon>Caminicellaceae</taxon>
        <taxon>Maledivibacter</taxon>
    </lineage>
</organism>
<accession>A0A1T5LUW3</accession>
<dbReference type="Pfam" id="PF04452">
    <property type="entry name" value="Methyltrans_RNA"/>
    <property type="match status" value="1"/>
</dbReference>
<keyword evidence="7 12" id="KW-0489">Methyltransferase</keyword>
<comment type="function">
    <text evidence="10 12">Specifically methylates the N3 position of the uracil ring of uridine 1498 (m3U1498) in 16S rRNA. Acts on the fully assembled 30S ribosomal subunit.</text>
</comment>
<evidence type="ECO:0000313" key="15">
    <source>
        <dbReference type="EMBL" id="SKC79644.1"/>
    </source>
</evidence>
<dbReference type="STRING" id="36842.SAMN02194393_03337"/>
<dbReference type="NCBIfam" id="TIGR00046">
    <property type="entry name" value="RsmE family RNA methyltransferase"/>
    <property type="match status" value="1"/>
</dbReference>
<dbReference type="GO" id="GO:0005737">
    <property type="term" value="C:cytoplasm"/>
    <property type="evidence" value="ECO:0007669"/>
    <property type="project" value="UniProtKB-SubCell"/>
</dbReference>
<evidence type="ECO:0000259" key="14">
    <source>
        <dbReference type="Pfam" id="PF20260"/>
    </source>
</evidence>
<evidence type="ECO:0000313" key="16">
    <source>
        <dbReference type="Proteomes" id="UP000190285"/>
    </source>
</evidence>
<evidence type="ECO:0000256" key="3">
    <source>
        <dbReference type="ARBA" id="ARBA00012328"/>
    </source>
</evidence>
<feature type="domain" description="Ribosomal RNA small subunit methyltransferase E PUA-like" evidence="14">
    <location>
        <begin position="24"/>
        <end position="68"/>
    </location>
</feature>
<dbReference type="AlphaFoldDB" id="A0A1T5LUW3"/>
<comment type="similarity">
    <text evidence="2 12">Belongs to the RNA methyltransferase RsmE family.</text>
</comment>
<comment type="catalytic activity">
    <reaction evidence="11 12">
        <text>uridine(1498) in 16S rRNA + S-adenosyl-L-methionine = N(3)-methyluridine(1498) in 16S rRNA + S-adenosyl-L-homocysteine + H(+)</text>
        <dbReference type="Rhea" id="RHEA:42920"/>
        <dbReference type="Rhea" id="RHEA-COMP:10283"/>
        <dbReference type="Rhea" id="RHEA-COMP:10284"/>
        <dbReference type="ChEBI" id="CHEBI:15378"/>
        <dbReference type="ChEBI" id="CHEBI:57856"/>
        <dbReference type="ChEBI" id="CHEBI:59789"/>
        <dbReference type="ChEBI" id="CHEBI:65315"/>
        <dbReference type="ChEBI" id="CHEBI:74502"/>
        <dbReference type="EC" id="2.1.1.193"/>
    </reaction>
</comment>
<dbReference type="InterPro" id="IPR006700">
    <property type="entry name" value="RsmE"/>
</dbReference>
<dbReference type="GO" id="GO:0070042">
    <property type="term" value="F:rRNA (uridine-N3-)-methyltransferase activity"/>
    <property type="evidence" value="ECO:0007669"/>
    <property type="project" value="TreeGrafter"/>
</dbReference>
<evidence type="ECO:0000256" key="6">
    <source>
        <dbReference type="ARBA" id="ARBA00022552"/>
    </source>
</evidence>
<dbReference type="EC" id="2.1.1.193" evidence="3 12"/>
<keyword evidence="16" id="KW-1185">Reference proteome</keyword>
<proteinExistence type="inferred from homology"/>
<evidence type="ECO:0000256" key="5">
    <source>
        <dbReference type="ARBA" id="ARBA00022490"/>
    </source>
</evidence>
<dbReference type="SUPFAM" id="SSF75217">
    <property type="entry name" value="alpha/beta knot"/>
    <property type="match status" value="1"/>
</dbReference>
<name>A0A1T5LUW3_9FIRM</name>
<evidence type="ECO:0000256" key="10">
    <source>
        <dbReference type="ARBA" id="ARBA00025699"/>
    </source>
</evidence>
<evidence type="ECO:0000256" key="4">
    <source>
        <dbReference type="ARBA" id="ARBA00013673"/>
    </source>
</evidence>
<evidence type="ECO:0000256" key="7">
    <source>
        <dbReference type="ARBA" id="ARBA00022603"/>
    </source>
</evidence>
<evidence type="ECO:0000256" key="9">
    <source>
        <dbReference type="ARBA" id="ARBA00022691"/>
    </source>
</evidence>
<dbReference type="NCBIfam" id="NF008692">
    <property type="entry name" value="PRK11713.1-5"/>
    <property type="match status" value="1"/>
</dbReference>
<dbReference type="InterPro" id="IPR046887">
    <property type="entry name" value="RsmE_PUA-like"/>
</dbReference>
<keyword evidence="9 12" id="KW-0949">S-adenosyl-L-methionine</keyword>
<dbReference type="PANTHER" id="PTHR30027">
    <property type="entry name" value="RIBOSOMAL RNA SMALL SUBUNIT METHYLTRANSFERASE E"/>
    <property type="match status" value="1"/>
</dbReference>
<dbReference type="CDD" id="cd18084">
    <property type="entry name" value="RsmE-like"/>
    <property type="match status" value="1"/>
</dbReference>
<evidence type="ECO:0000256" key="8">
    <source>
        <dbReference type="ARBA" id="ARBA00022679"/>
    </source>
</evidence>
<dbReference type="InterPro" id="IPR015947">
    <property type="entry name" value="PUA-like_sf"/>
</dbReference>
<keyword evidence="8 12" id="KW-0808">Transferase</keyword>
<dbReference type="Gene3D" id="2.40.240.20">
    <property type="entry name" value="Hypothetical PUA domain-like, domain 1"/>
    <property type="match status" value="1"/>
</dbReference>
<dbReference type="OrthoDB" id="9815641at2"/>
<dbReference type="Gene3D" id="3.40.1280.10">
    <property type="match status" value="1"/>
</dbReference>
<dbReference type="Pfam" id="PF20260">
    <property type="entry name" value="PUA_4"/>
    <property type="match status" value="1"/>
</dbReference>
<dbReference type="EMBL" id="FUZT01000008">
    <property type="protein sequence ID" value="SKC79644.1"/>
    <property type="molecule type" value="Genomic_DNA"/>
</dbReference>
<dbReference type="RefSeq" id="WP_079493142.1">
    <property type="nucleotide sequence ID" value="NZ_FUZT01000008.1"/>
</dbReference>
<comment type="subcellular location">
    <subcellularLocation>
        <location evidence="1 12">Cytoplasm</location>
    </subcellularLocation>
</comment>
<evidence type="ECO:0000256" key="11">
    <source>
        <dbReference type="ARBA" id="ARBA00047944"/>
    </source>
</evidence>
<sequence length="252" mass="28422">MNRFFVNKNNVFEEKNIIIIDSPEDLKHISKVLRLSEGDNIEICNKENIDYLAQISNIDKKQIECKIVRKYTSKTEAPIEIVLFQSIPKSNKMDLIIQKNVEIGVKKIIPIISDRCVVKIKDRTSEEKKVERWQKIAYEAAKQCKRGIIPTIGSMVEIQDLIKVFDDFDMIIIPYEEEKDNGIKKVVANRKGVKKVGIIIGPEGGFTKDEVENLVSSGAISVSLGPRILRTETAGLVTTSILMYELGDLGGN</sequence>
<protein>
    <recommendedName>
        <fullName evidence="4 12">Ribosomal RNA small subunit methyltransferase E</fullName>
        <ecNumber evidence="3 12">2.1.1.193</ecNumber>
    </recommendedName>
</protein>
<dbReference type="PANTHER" id="PTHR30027:SF3">
    <property type="entry name" value="16S RRNA (URACIL(1498)-N(3))-METHYLTRANSFERASE"/>
    <property type="match status" value="1"/>
</dbReference>
<gene>
    <name evidence="15" type="ORF">SAMN02194393_03337</name>
</gene>
<dbReference type="GO" id="GO:0070475">
    <property type="term" value="P:rRNA base methylation"/>
    <property type="evidence" value="ECO:0007669"/>
    <property type="project" value="TreeGrafter"/>
</dbReference>
<evidence type="ECO:0000256" key="1">
    <source>
        <dbReference type="ARBA" id="ARBA00004496"/>
    </source>
</evidence>
<keyword evidence="6 12" id="KW-0698">rRNA processing</keyword>
<dbReference type="InterPro" id="IPR029028">
    <property type="entry name" value="Alpha/beta_knot_MTases"/>
</dbReference>
<dbReference type="Proteomes" id="UP000190285">
    <property type="component" value="Unassembled WGS sequence"/>
</dbReference>
<evidence type="ECO:0000256" key="12">
    <source>
        <dbReference type="PIRNR" id="PIRNR015601"/>
    </source>
</evidence>